<reference evidence="2 3" key="1">
    <citation type="submission" date="2007-11" db="EMBL/GenBank/DDBJ databases">
        <authorList>
            <person name="Wagner-Dobler I."/>
            <person name="Ferriera S."/>
            <person name="Johnson J."/>
            <person name="Kravitz S."/>
            <person name="Beeson K."/>
            <person name="Sutton G."/>
            <person name="Rogers Y.-H."/>
            <person name="Friedman R."/>
            <person name="Frazier M."/>
            <person name="Venter J.C."/>
        </authorList>
    </citation>
    <scope>NUCLEOTIDE SEQUENCE [LARGE SCALE GENOMIC DNA]</scope>
    <source>
        <strain evidence="2 3">HEL-45</strain>
    </source>
</reference>
<organism evidence="2 3">
    <name type="scientific">Sulfitobacter indolifex HEL-45</name>
    <dbReference type="NCBI Taxonomy" id="391624"/>
    <lineage>
        <taxon>Bacteria</taxon>
        <taxon>Pseudomonadati</taxon>
        <taxon>Pseudomonadota</taxon>
        <taxon>Alphaproteobacteria</taxon>
        <taxon>Rhodobacterales</taxon>
        <taxon>Roseobacteraceae</taxon>
        <taxon>Sulfitobacter</taxon>
    </lineage>
</organism>
<feature type="region of interest" description="Disordered" evidence="1">
    <location>
        <begin position="1"/>
        <end position="21"/>
    </location>
</feature>
<name>A0ABM9X4W8_9RHOB</name>
<gene>
    <name evidence="2" type="ORF">OIHEL45_16254</name>
</gene>
<feature type="compositionally biased region" description="Basic and acidic residues" evidence="1">
    <location>
        <begin position="1"/>
        <end position="17"/>
    </location>
</feature>
<keyword evidence="3" id="KW-1185">Reference proteome</keyword>
<proteinExistence type="predicted"/>
<protein>
    <submittedName>
        <fullName evidence="2">Uncharacterized protein</fullName>
    </submittedName>
</protein>
<dbReference type="EMBL" id="ABID01000004">
    <property type="protein sequence ID" value="EDQ04498.1"/>
    <property type="molecule type" value="Genomic_DNA"/>
</dbReference>
<accession>A0ABM9X4W8</accession>
<evidence type="ECO:0000313" key="3">
    <source>
        <dbReference type="Proteomes" id="UP000003257"/>
    </source>
</evidence>
<evidence type="ECO:0000313" key="2">
    <source>
        <dbReference type="EMBL" id="EDQ04498.1"/>
    </source>
</evidence>
<evidence type="ECO:0000256" key="1">
    <source>
        <dbReference type="SAM" id="MobiDB-lite"/>
    </source>
</evidence>
<sequence length="84" mass="10122">MPRNHAEQDQRFRERRSVPWSEDQTEIEYYAICVYQYLVFNETKNTKSELRGRIMEKFPDAPGSRVEAAFVYAEQRMMEAFGYE</sequence>
<comment type="caution">
    <text evidence="2">The sequence shown here is derived from an EMBL/GenBank/DDBJ whole genome shotgun (WGS) entry which is preliminary data.</text>
</comment>
<dbReference type="Proteomes" id="UP000003257">
    <property type="component" value="Unassembled WGS sequence"/>
</dbReference>